<proteinExistence type="predicted"/>
<evidence type="ECO:0008006" key="11">
    <source>
        <dbReference type="Google" id="ProtNLM"/>
    </source>
</evidence>
<name>V4NPY3_EUTSA</name>
<dbReference type="PROSITE" id="PS50090">
    <property type="entry name" value="MYB_LIKE"/>
    <property type="match status" value="2"/>
</dbReference>
<dbReference type="Pfam" id="PF00249">
    <property type="entry name" value="Myb_DNA-binding"/>
    <property type="match status" value="2"/>
</dbReference>
<dbReference type="PANTHER" id="PTHR47997">
    <property type="entry name" value="MYB DOMAIN PROTEIN 55"/>
    <property type="match status" value="1"/>
</dbReference>
<evidence type="ECO:0000256" key="1">
    <source>
        <dbReference type="ARBA" id="ARBA00004123"/>
    </source>
</evidence>
<dbReference type="STRING" id="72664.V4NPY3"/>
<evidence type="ECO:0000256" key="6">
    <source>
        <dbReference type="ARBA" id="ARBA00023242"/>
    </source>
</evidence>
<evidence type="ECO:0000256" key="4">
    <source>
        <dbReference type="ARBA" id="ARBA00023125"/>
    </source>
</evidence>
<reference evidence="9 10" key="1">
    <citation type="journal article" date="2013" name="Front. Plant Sci.">
        <title>The Reference Genome of the Halophytic Plant Eutrema salsugineum.</title>
        <authorList>
            <person name="Yang R."/>
            <person name="Jarvis D.E."/>
            <person name="Chen H."/>
            <person name="Beilstein M.A."/>
            <person name="Grimwood J."/>
            <person name="Jenkins J."/>
            <person name="Shu S."/>
            <person name="Prochnik S."/>
            <person name="Xin M."/>
            <person name="Ma C."/>
            <person name="Schmutz J."/>
            <person name="Wing R.A."/>
            <person name="Mitchell-Olds T."/>
            <person name="Schumaker K.S."/>
            <person name="Wang X."/>
        </authorList>
    </citation>
    <scope>NUCLEOTIDE SEQUENCE [LARGE SCALE GENOMIC DNA]</scope>
</reference>
<dbReference type="EMBL" id="KI517408">
    <property type="protein sequence ID" value="ESQ48606.1"/>
    <property type="molecule type" value="Genomic_DNA"/>
</dbReference>
<feature type="domain" description="HTH myb-type" evidence="8">
    <location>
        <begin position="9"/>
        <end position="61"/>
    </location>
</feature>
<comment type="subcellular location">
    <subcellularLocation>
        <location evidence="1">Nucleus</location>
    </subcellularLocation>
</comment>
<dbReference type="Gramene" id="ESQ48606">
    <property type="protein sequence ID" value="ESQ48606"/>
    <property type="gene ID" value="EUTSA_v10021042mg"/>
</dbReference>
<dbReference type="PANTHER" id="PTHR47997:SF87">
    <property type="entry name" value="TRANSCRIPTION FACTOR MYB26"/>
    <property type="match status" value="1"/>
</dbReference>
<dbReference type="FunFam" id="1.10.10.60:FF:000140">
    <property type="entry name" value="Myb transcription factor"/>
    <property type="match status" value="1"/>
</dbReference>
<keyword evidence="2" id="KW-0677">Repeat</keyword>
<dbReference type="KEGG" id="eus:EUTSA_v10021042mg"/>
<dbReference type="GO" id="GO:0005634">
    <property type="term" value="C:nucleus"/>
    <property type="evidence" value="ECO:0007669"/>
    <property type="project" value="UniProtKB-SubCell"/>
</dbReference>
<sequence length="350" mass="39436">MGHHSCCNKQKVKRGLWSPEEDEKLINYINTYGHGCWSSVPKHAGLQRCGKSCRLRWINYLRPDLKRGSFSPQEAALIIELHSILGNRWAQIAKHLPGRTDNEVKNFWNSSIKKKLMSHHHHHHHGHHHHLHISSMANLLTSLPYHNGFNPTIGDDEGSRFMSNIITNTNPNFITPSHIPLPSPHVMTPLMFPTSREGDFKFHQDNNLYNSLDILSATPVINNHHHHDNDPQWPSLPDLPASTIATFHEPLQDYDDGDKLNVFVTPYNDNGDPRSIPFVATKLICGQVLEGKVLSSPSPTSQDHGLLLPATYNLEIPGDHHRVDSYINHMIIPSSSSSSSPISCGQYVIT</sequence>
<dbReference type="Gene3D" id="1.10.10.60">
    <property type="entry name" value="Homeodomain-like"/>
    <property type="match status" value="2"/>
</dbReference>
<dbReference type="FunFam" id="1.10.10.60:FF:000185">
    <property type="entry name" value="MYB transcription factor"/>
    <property type="match status" value="1"/>
</dbReference>
<dbReference type="InterPro" id="IPR009057">
    <property type="entry name" value="Homeodomain-like_sf"/>
</dbReference>
<keyword evidence="5" id="KW-0804">Transcription</keyword>
<dbReference type="OrthoDB" id="2143914at2759"/>
<gene>
    <name evidence="9" type="ORF">EUTSA_v10021042mg</name>
</gene>
<evidence type="ECO:0000256" key="5">
    <source>
        <dbReference type="ARBA" id="ARBA00023163"/>
    </source>
</evidence>
<dbReference type="InterPro" id="IPR001005">
    <property type="entry name" value="SANT/Myb"/>
</dbReference>
<evidence type="ECO:0000256" key="2">
    <source>
        <dbReference type="ARBA" id="ARBA00022737"/>
    </source>
</evidence>
<dbReference type="AlphaFoldDB" id="V4NPY3"/>
<dbReference type="InterPro" id="IPR017930">
    <property type="entry name" value="Myb_dom"/>
</dbReference>
<keyword evidence="4" id="KW-0238">DNA-binding</keyword>
<dbReference type="SMART" id="SM00717">
    <property type="entry name" value="SANT"/>
    <property type="match status" value="2"/>
</dbReference>
<dbReference type="PROSITE" id="PS51294">
    <property type="entry name" value="HTH_MYB"/>
    <property type="match status" value="2"/>
</dbReference>
<keyword evidence="6" id="KW-0539">Nucleus</keyword>
<keyword evidence="10" id="KW-1185">Reference proteome</keyword>
<dbReference type="OMA" id="FIANTNP"/>
<accession>V4NPY3</accession>
<organism evidence="9 10">
    <name type="scientific">Eutrema salsugineum</name>
    <name type="common">Saltwater cress</name>
    <name type="synonym">Sisymbrium salsugineum</name>
    <dbReference type="NCBI Taxonomy" id="72664"/>
    <lineage>
        <taxon>Eukaryota</taxon>
        <taxon>Viridiplantae</taxon>
        <taxon>Streptophyta</taxon>
        <taxon>Embryophyta</taxon>
        <taxon>Tracheophyta</taxon>
        <taxon>Spermatophyta</taxon>
        <taxon>Magnoliopsida</taxon>
        <taxon>eudicotyledons</taxon>
        <taxon>Gunneridae</taxon>
        <taxon>Pentapetalae</taxon>
        <taxon>rosids</taxon>
        <taxon>malvids</taxon>
        <taxon>Brassicales</taxon>
        <taxon>Brassicaceae</taxon>
        <taxon>Eutremeae</taxon>
        <taxon>Eutrema</taxon>
    </lineage>
</organism>
<dbReference type="eggNOG" id="KOG0048">
    <property type="taxonomic scope" value="Eukaryota"/>
</dbReference>
<protein>
    <recommendedName>
        <fullName evidence="11">Transcription factor MYB26</fullName>
    </recommendedName>
</protein>
<feature type="domain" description="Myb-like" evidence="7">
    <location>
        <begin position="9"/>
        <end position="61"/>
    </location>
</feature>
<keyword evidence="3" id="KW-0805">Transcription regulation</keyword>
<evidence type="ECO:0000259" key="7">
    <source>
        <dbReference type="PROSITE" id="PS50090"/>
    </source>
</evidence>
<dbReference type="CDD" id="cd00167">
    <property type="entry name" value="SANT"/>
    <property type="match status" value="2"/>
</dbReference>
<evidence type="ECO:0000256" key="3">
    <source>
        <dbReference type="ARBA" id="ARBA00023015"/>
    </source>
</evidence>
<evidence type="ECO:0000313" key="9">
    <source>
        <dbReference type="EMBL" id="ESQ48606.1"/>
    </source>
</evidence>
<dbReference type="SUPFAM" id="SSF46689">
    <property type="entry name" value="Homeodomain-like"/>
    <property type="match status" value="1"/>
</dbReference>
<dbReference type="GO" id="GO:0009834">
    <property type="term" value="P:plant-type secondary cell wall biogenesis"/>
    <property type="evidence" value="ECO:0007669"/>
    <property type="project" value="EnsemblPlants"/>
</dbReference>
<evidence type="ECO:0000313" key="10">
    <source>
        <dbReference type="Proteomes" id="UP000030689"/>
    </source>
</evidence>
<dbReference type="GO" id="GO:0003677">
    <property type="term" value="F:DNA binding"/>
    <property type="evidence" value="ECO:0007669"/>
    <property type="project" value="UniProtKB-KW"/>
</dbReference>
<dbReference type="InterPro" id="IPR051953">
    <property type="entry name" value="Plant_SW-associated_TFs"/>
</dbReference>
<evidence type="ECO:0000259" key="8">
    <source>
        <dbReference type="PROSITE" id="PS51294"/>
    </source>
</evidence>
<feature type="domain" description="Myb-like" evidence="7">
    <location>
        <begin position="62"/>
        <end position="112"/>
    </location>
</feature>
<dbReference type="Proteomes" id="UP000030689">
    <property type="component" value="Unassembled WGS sequence"/>
</dbReference>
<feature type="domain" description="HTH myb-type" evidence="8">
    <location>
        <begin position="62"/>
        <end position="116"/>
    </location>
</feature>